<reference evidence="9" key="2">
    <citation type="journal article" date="2021" name="PeerJ">
        <title>Extensive microbial diversity within the chicken gut microbiome revealed by metagenomics and culture.</title>
        <authorList>
            <person name="Gilroy R."/>
            <person name="Ravi A."/>
            <person name="Getino M."/>
            <person name="Pursley I."/>
            <person name="Horton D.L."/>
            <person name="Alikhan N.F."/>
            <person name="Baker D."/>
            <person name="Gharbi K."/>
            <person name="Hall N."/>
            <person name="Watson M."/>
            <person name="Adriaenssens E.M."/>
            <person name="Foster-Nyarko E."/>
            <person name="Jarju S."/>
            <person name="Secka A."/>
            <person name="Antonio M."/>
            <person name="Oren A."/>
            <person name="Chaudhuri R.R."/>
            <person name="La Ragione R."/>
            <person name="Hildebrand F."/>
            <person name="Pallen M.J."/>
        </authorList>
    </citation>
    <scope>NUCLEOTIDE SEQUENCE</scope>
    <source>
        <strain evidence="9">CHK187-14744</strain>
    </source>
</reference>
<evidence type="ECO:0000256" key="6">
    <source>
        <dbReference type="ARBA" id="ARBA00022840"/>
    </source>
</evidence>
<keyword evidence="7" id="KW-0472">Membrane</keyword>
<evidence type="ECO:0000256" key="1">
    <source>
        <dbReference type="ARBA" id="ARBA00004202"/>
    </source>
</evidence>
<protein>
    <submittedName>
        <fullName evidence="9">ABC transporter ATP-binding protein</fullName>
    </submittedName>
</protein>
<accession>A0A9D1KWA8</accession>
<dbReference type="Gene3D" id="3.40.50.300">
    <property type="entry name" value="P-loop containing nucleotide triphosphate hydrolases"/>
    <property type="match status" value="1"/>
</dbReference>
<dbReference type="AlphaFoldDB" id="A0A9D1KWA8"/>
<dbReference type="InterPro" id="IPR027417">
    <property type="entry name" value="P-loop_NTPase"/>
</dbReference>
<dbReference type="InterPro" id="IPR003439">
    <property type="entry name" value="ABC_transporter-like_ATP-bd"/>
</dbReference>
<dbReference type="FunFam" id="3.40.50.300:FF:000016">
    <property type="entry name" value="Oligopeptide ABC transporter ATP-binding component"/>
    <property type="match status" value="1"/>
</dbReference>
<dbReference type="GO" id="GO:0005524">
    <property type="term" value="F:ATP binding"/>
    <property type="evidence" value="ECO:0007669"/>
    <property type="project" value="UniProtKB-KW"/>
</dbReference>
<dbReference type="SMART" id="SM00382">
    <property type="entry name" value="AAA"/>
    <property type="match status" value="1"/>
</dbReference>
<keyword evidence="5" id="KW-0547">Nucleotide-binding</keyword>
<dbReference type="Proteomes" id="UP000824164">
    <property type="component" value="Unassembled WGS sequence"/>
</dbReference>
<proteinExistence type="inferred from homology"/>
<dbReference type="PROSITE" id="PS00211">
    <property type="entry name" value="ABC_TRANSPORTER_1"/>
    <property type="match status" value="1"/>
</dbReference>
<reference evidence="9" key="1">
    <citation type="submission" date="2020-10" db="EMBL/GenBank/DDBJ databases">
        <authorList>
            <person name="Gilroy R."/>
        </authorList>
    </citation>
    <scope>NUCLEOTIDE SEQUENCE</scope>
    <source>
        <strain evidence="9">CHK187-14744</strain>
    </source>
</reference>
<comment type="similarity">
    <text evidence="2">Belongs to the ABC transporter superfamily.</text>
</comment>
<keyword evidence="4" id="KW-1003">Cell membrane</keyword>
<evidence type="ECO:0000256" key="3">
    <source>
        <dbReference type="ARBA" id="ARBA00022448"/>
    </source>
</evidence>
<evidence type="ECO:0000256" key="5">
    <source>
        <dbReference type="ARBA" id="ARBA00022741"/>
    </source>
</evidence>
<sequence length="331" mass="37195">MSAELLKIDHLRVDLISVRGVYHTVRDVSLSLNEGEILGVVGESGCGKTMTAKSILRLHDEKRTFYRGDIHLYRDGREENILTMDKKRLGTLRGREIAMVFQDPMTTLNPLLTVGEQIMESLRYHLHMDKEAAKKRAVELLEMVGIHPGDKRMRQYPFEFSGGMLQRASIAMALACNPRLLIADEPTTALDVTMQAQILDLLQDLQKKLGMSILLITHNFGVVAEICDRVAVMYAGQIVESGEVHEIFHHPSHPYTKDLINGIPKTGRKEKYLVTIPGTPPQLNQEITGCAYAQRCSQAEDQCCRQEPETVRLSPAHTSKCHQNLKTEKVG</sequence>
<evidence type="ECO:0000256" key="4">
    <source>
        <dbReference type="ARBA" id="ARBA00022475"/>
    </source>
</evidence>
<dbReference type="EMBL" id="DVLT01000046">
    <property type="protein sequence ID" value="HIU03051.1"/>
    <property type="molecule type" value="Genomic_DNA"/>
</dbReference>
<evidence type="ECO:0000256" key="2">
    <source>
        <dbReference type="ARBA" id="ARBA00005417"/>
    </source>
</evidence>
<name>A0A9D1KWA8_9FIRM</name>
<comment type="caution">
    <text evidence="9">The sequence shown here is derived from an EMBL/GenBank/DDBJ whole genome shotgun (WGS) entry which is preliminary data.</text>
</comment>
<feature type="domain" description="ABC transporter" evidence="8">
    <location>
        <begin position="6"/>
        <end position="260"/>
    </location>
</feature>
<gene>
    <name evidence="9" type="ORF">IAB63_07345</name>
</gene>
<evidence type="ECO:0000259" key="8">
    <source>
        <dbReference type="PROSITE" id="PS50893"/>
    </source>
</evidence>
<dbReference type="PROSITE" id="PS50893">
    <property type="entry name" value="ABC_TRANSPORTER_2"/>
    <property type="match status" value="1"/>
</dbReference>
<dbReference type="PANTHER" id="PTHR43297">
    <property type="entry name" value="OLIGOPEPTIDE TRANSPORT ATP-BINDING PROTEIN APPD"/>
    <property type="match status" value="1"/>
</dbReference>
<dbReference type="InterPro" id="IPR050388">
    <property type="entry name" value="ABC_Ni/Peptide_Import"/>
</dbReference>
<dbReference type="Pfam" id="PF08352">
    <property type="entry name" value="oligo_HPY"/>
    <property type="match status" value="1"/>
</dbReference>
<dbReference type="Pfam" id="PF00005">
    <property type="entry name" value="ABC_tran"/>
    <property type="match status" value="1"/>
</dbReference>
<evidence type="ECO:0000313" key="9">
    <source>
        <dbReference type="EMBL" id="HIU03051.1"/>
    </source>
</evidence>
<dbReference type="InterPro" id="IPR013563">
    <property type="entry name" value="Oligopep_ABC_C"/>
</dbReference>
<dbReference type="CDD" id="cd03257">
    <property type="entry name" value="ABC_NikE_OppD_transporters"/>
    <property type="match status" value="1"/>
</dbReference>
<keyword evidence="3" id="KW-0813">Transport</keyword>
<dbReference type="NCBIfam" id="TIGR01727">
    <property type="entry name" value="oligo_HPY"/>
    <property type="match status" value="1"/>
</dbReference>
<dbReference type="SUPFAM" id="SSF52540">
    <property type="entry name" value="P-loop containing nucleoside triphosphate hydrolases"/>
    <property type="match status" value="1"/>
</dbReference>
<dbReference type="PANTHER" id="PTHR43297:SF2">
    <property type="entry name" value="DIPEPTIDE TRANSPORT ATP-BINDING PROTEIN DPPD"/>
    <property type="match status" value="1"/>
</dbReference>
<evidence type="ECO:0000313" key="10">
    <source>
        <dbReference type="Proteomes" id="UP000824164"/>
    </source>
</evidence>
<organism evidence="9 10">
    <name type="scientific">Candidatus Onthocola gallistercoris</name>
    <dbReference type="NCBI Taxonomy" id="2840876"/>
    <lineage>
        <taxon>Bacteria</taxon>
        <taxon>Bacillati</taxon>
        <taxon>Bacillota</taxon>
        <taxon>Bacilli</taxon>
        <taxon>Candidatus Onthocola</taxon>
    </lineage>
</organism>
<comment type="subcellular location">
    <subcellularLocation>
        <location evidence="1">Cell membrane</location>
        <topology evidence="1">Peripheral membrane protein</topology>
    </subcellularLocation>
</comment>
<evidence type="ECO:0000256" key="7">
    <source>
        <dbReference type="ARBA" id="ARBA00023136"/>
    </source>
</evidence>
<dbReference type="GO" id="GO:0015833">
    <property type="term" value="P:peptide transport"/>
    <property type="evidence" value="ECO:0007669"/>
    <property type="project" value="InterPro"/>
</dbReference>
<dbReference type="GO" id="GO:0016887">
    <property type="term" value="F:ATP hydrolysis activity"/>
    <property type="evidence" value="ECO:0007669"/>
    <property type="project" value="InterPro"/>
</dbReference>
<dbReference type="GO" id="GO:0005886">
    <property type="term" value="C:plasma membrane"/>
    <property type="evidence" value="ECO:0007669"/>
    <property type="project" value="UniProtKB-SubCell"/>
</dbReference>
<dbReference type="InterPro" id="IPR017871">
    <property type="entry name" value="ABC_transporter-like_CS"/>
</dbReference>
<keyword evidence="6 9" id="KW-0067">ATP-binding</keyword>
<dbReference type="InterPro" id="IPR003593">
    <property type="entry name" value="AAA+_ATPase"/>
</dbReference>